<name>A0A919SVQ0_9ACTN</name>
<keyword evidence="1" id="KW-0812">Transmembrane</keyword>
<dbReference type="EMBL" id="BOQL01000084">
    <property type="protein sequence ID" value="GIM79740.1"/>
    <property type="molecule type" value="Genomic_DNA"/>
</dbReference>
<evidence type="ECO:0000256" key="1">
    <source>
        <dbReference type="SAM" id="Phobius"/>
    </source>
</evidence>
<proteinExistence type="predicted"/>
<gene>
    <name evidence="2" type="ORF">Aau02nite_87210</name>
</gene>
<dbReference type="RefSeq" id="WP_345478785.1">
    <property type="nucleotide sequence ID" value="NZ_BAABEA010000050.1"/>
</dbReference>
<comment type="caution">
    <text evidence="2">The sequence shown here is derived from an EMBL/GenBank/DDBJ whole genome shotgun (WGS) entry which is preliminary data.</text>
</comment>
<dbReference type="AlphaFoldDB" id="A0A919SVQ0"/>
<evidence type="ECO:0000313" key="2">
    <source>
        <dbReference type="EMBL" id="GIM79740.1"/>
    </source>
</evidence>
<keyword evidence="1" id="KW-1133">Transmembrane helix</keyword>
<reference evidence="2" key="1">
    <citation type="submission" date="2021-03" db="EMBL/GenBank/DDBJ databases">
        <title>Whole genome shotgun sequence of Actinoplanes auranticolor NBRC 12245.</title>
        <authorList>
            <person name="Komaki H."/>
            <person name="Tamura T."/>
        </authorList>
    </citation>
    <scope>NUCLEOTIDE SEQUENCE</scope>
    <source>
        <strain evidence="2">NBRC 12245</strain>
    </source>
</reference>
<evidence type="ECO:0000313" key="3">
    <source>
        <dbReference type="Proteomes" id="UP000681340"/>
    </source>
</evidence>
<protein>
    <submittedName>
        <fullName evidence="2">Uncharacterized protein</fullName>
    </submittedName>
</protein>
<dbReference type="Proteomes" id="UP000681340">
    <property type="component" value="Unassembled WGS sequence"/>
</dbReference>
<feature type="transmembrane region" description="Helical" evidence="1">
    <location>
        <begin position="41"/>
        <end position="64"/>
    </location>
</feature>
<organism evidence="2 3">
    <name type="scientific">Actinoplanes auranticolor</name>
    <dbReference type="NCBI Taxonomy" id="47988"/>
    <lineage>
        <taxon>Bacteria</taxon>
        <taxon>Bacillati</taxon>
        <taxon>Actinomycetota</taxon>
        <taxon>Actinomycetes</taxon>
        <taxon>Micromonosporales</taxon>
        <taxon>Micromonosporaceae</taxon>
        <taxon>Actinoplanes</taxon>
    </lineage>
</organism>
<keyword evidence="1" id="KW-0472">Membrane</keyword>
<accession>A0A919SVQ0</accession>
<keyword evidence="3" id="KW-1185">Reference proteome</keyword>
<sequence>MDLRDQLASIAGPAVAPTAADADADLARGRRALRRRRTAQTLGGSAFAAAAVVAAFVFATGLGAGAPGPAATDRGTAVSTTQLVSYKGKQPKGFVLDKIPDGWFVQADDPGSIVLAPSRIRNKPGVDPSSDPLYDPNSFEGKIAVMLQSRDQGGPPAGTEVEVGDRDGVLAQSLDNDSGRTLWVEQPSGVYLQIQFWADLGLSHEQMVDFGAGVHVTKAAKQGAG</sequence>